<feature type="domain" description="HAMP" evidence="12">
    <location>
        <begin position="270"/>
        <end position="323"/>
    </location>
</feature>
<comment type="caution">
    <text evidence="13">The sequence shown here is derived from an EMBL/GenBank/DDBJ whole genome shotgun (WGS) entry which is preliminary data.</text>
</comment>
<dbReference type="Pfam" id="PF13426">
    <property type="entry name" value="PAS_9"/>
    <property type="match status" value="3"/>
</dbReference>
<dbReference type="Pfam" id="PF02518">
    <property type="entry name" value="HATPase_c"/>
    <property type="match status" value="1"/>
</dbReference>
<dbReference type="SMART" id="SM00086">
    <property type="entry name" value="PAC"/>
    <property type="match status" value="5"/>
</dbReference>
<organism evidence="13 14">
    <name type="scientific">Paramagnetospirillum magnetotacticum MS-1</name>
    <dbReference type="NCBI Taxonomy" id="272627"/>
    <lineage>
        <taxon>Bacteria</taxon>
        <taxon>Pseudomonadati</taxon>
        <taxon>Pseudomonadota</taxon>
        <taxon>Alphaproteobacteria</taxon>
        <taxon>Rhodospirillales</taxon>
        <taxon>Magnetospirillaceae</taxon>
        <taxon>Paramagnetospirillum</taxon>
    </lineage>
</organism>
<evidence type="ECO:0000256" key="7">
    <source>
        <dbReference type="SAM" id="Coils"/>
    </source>
</evidence>
<evidence type="ECO:0000256" key="1">
    <source>
        <dbReference type="ARBA" id="ARBA00000085"/>
    </source>
</evidence>
<dbReference type="InterPro" id="IPR005467">
    <property type="entry name" value="His_kinase_dom"/>
</dbReference>
<dbReference type="Pfam" id="PF00672">
    <property type="entry name" value="HAMP"/>
    <property type="match status" value="1"/>
</dbReference>
<dbReference type="OrthoDB" id="7313492at2"/>
<evidence type="ECO:0000256" key="8">
    <source>
        <dbReference type="SAM" id="Phobius"/>
    </source>
</evidence>
<dbReference type="PANTHER" id="PTHR43304:SF1">
    <property type="entry name" value="PAC DOMAIN-CONTAINING PROTEIN"/>
    <property type="match status" value="1"/>
</dbReference>
<feature type="transmembrane region" description="Helical" evidence="8">
    <location>
        <begin position="246"/>
        <end position="265"/>
    </location>
</feature>
<keyword evidence="5" id="KW-0808">Transferase</keyword>
<dbReference type="RefSeq" id="WP_052472945.1">
    <property type="nucleotide sequence ID" value="NZ_JXSL01000022.1"/>
</dbReference>
<protein>
    <recommendedName>
        <fullName evidence="3">histidine kinase</fullName>
        <ecNumber evidence="3">2.7.13.3</ecNumber>
    </recommendedName>
</protein>
<dbReference type="PRINTS" id="PR00344">
    <property type="entry name" value="BCTRLSENSOR"/>
</dbReference>
<dbReference type="Gene3D" id="3.30.450.20">
    <property type="entry name" value="PAS domain"/>
    <property type="match status" value="5"/>
</dbReference>
<dbReference type="CDD" id="cd00082">
    <property type="entry name" value="HisKA"/>
    <property type="match status" value="1"/>
</dbReference>
<dbReference type="SMART" id="SM00304">
    <property type="entry name" value="HAMP"/>
    <property type="match status" value="1"/>
</dbReference>
<feature type="domain" description="PAC" evidence="11">
    <location>
        <begin position="538"/>
        <end position="590"/>
    </location>
</feature>
<dbReference type="InterPro" id="IPR004358">
    <property type="entry name" value="Sig_transdc_His_kin-like_C"/>
</dbReference>
<dbReference type="InterPro" id="IPR000700">
    <property type="entry name" value="PAS-assoc_C"/>
</dbReference>
<dbReference type="PANTHER" id="PTHR43304">
    <property type="entry name" value="PHYTOCHROME-LIKE PROTEIN CPH1"/>
    <property type="match status" value="1"/>
</dbReference>
<name>A0A0C2UDR5_PARME</name>
<feature type="domain" description="PAS" evidence="10">
    <location>
        <begin position="733"/>
        <end position="778"/>
    </location>
</feature>
<keyword evidence="6 13" id="KW-0418">Kinase</keyword>
<dbReference type="EMBL" id="JXSL01000022">
    <property type="protein sequence ID" value="KIL99612.1"/>
    <property type="molecule type" value="Genomic_DNA"/>
</dbReference>
<dbReference type="CDD" id="cd06225">
    <property type="entry name" value="HAMP"/>
    <property type="match status" value="1"/>
</dbReference>
<dbReference type="Pfam" id="PF00512">
    <property type="entry name" value="HisKA"/>
    <property type="match status" value="1"/>
</dbReference>
<feature type="domain" description="PAS" evidence="10">
    <location>
        <begin position="858"/>
        <end position="904"/>
    </location>
</feature>
<dbReference type="GO" id="GO:0000155">
    <property type="term" value="F:phosphorelay sensor kinase activity"/>
    <property type="evidence" value="ECO:0007669"/>
    <property type="project" value="InterPro"/>
</dbReference>
<dbReference type="CDD" id="cd00130">
    <property type="entry name" value="PAS"/>
    <property type="match status" value="3"/>
</dbReference>
<dbReference type="InterPro" id="IPR001610">
    <property type="entry name" value="PAC"/>
</dbReference>
<keyword evidence="8" id="KW-0812">Transmembrane</keyword>
<feature type="domain" description="PAS" evidence="10">
    <location>
        <begin position="591"/>
        <end position="637"/>
    </location>
</feature>
<feature type="domain" description="PAS" evidence="10">
    <location>
        <begin position="465"/>
        <end position="511"/>
    </location>
</feature>
<dbReference type="Gene3D" id="6.10.340.10">
    <property type="match status" value="1"/>
</dbReference>
<dbReference type="NCBIfam" id="TIGR00229">
    <property type="entry name" value="sensory_box"/>
    <property type="match status" value="5"/>
</dbReference>
<evidence type="ECO:0000256" key="5">
    <source>
        <dbReference type="ARBA" id="ARBA00022679"/>
    </source>
</evidence>
<dbReference type="Gene3D" id="3.30.565.10">
    <property type="entry name" value="Histidine kinase-like ATPase, C-terminal domain"/>
    <property type="match status" value="1"/>
</dbReference>
<dbReference type="PROSITE" id="PS50112">
    <property type="entry name" value="PAS"/>
    <property type="match status" value="4"/>
</dbReference>
<dbReference type="InterPro" id="IPR003660">
    <property type="entry name" value="HAMP_dom"/>
</dbReference>
<dbReference type="PROSITE" id="PS50885">
    <property type="entry name" value="HAMP"/>
    <property type="match status" value="1"/>
</dbReference>
<dbReference type="Gene3D" id="1.10.287.130">
    <property type="match status" value="1"/>
</dbReference>
<dbReference type="SUPFAM" id="SSF55874">
    <property type="entry name" value="ATPase domain of HSP90 chaperone/DNA topoisomerase II/histidine kinase"/>
    <property type="match status" value="1"/>
</dbReference>
<feature type="coiled-coil region" evidence="7">
    <location>
        <begin position="974"/>
        <end position="1005"/>
    </location>
</feature>
<evidence type="ECO:0000313" key="13">
    <source>
        <dbReference type="EMBL" id="KIL99612.1"/>
    </source>
</evidence>
<feature type="domain" description="Histidine kinase" evidence="9">
    <location>
        <begin position="1008"/>
        <end position="1222"/>
    </location>
</feature>
<reference evidence="13 14" key="1">
    <citation type="submission" date="2015-01" db="EMBL/GenBank/DDBJ databases">
        <title>Genome Sequence of Magnetospirillum magnetotacticum Strain MS-1.</title>
        <authorList>
            <person name="Marinov G.K."/>
            <person name="Smalley M.D."/>
            <person name="DeSalvo G."/>
        </authorList>
    </citation>
    <scope>NUCLEOTIDE SEQUENCE [LARGE SCALE GENOMIC DNA]</scope>
    <source>
        <strain evidence="13 14">MS-1</strain>
    </source>
</reference>
<evidence type="ECO:0000259" key="12">
    <source>
        <dbReference type="PROSITE" id="PS50885"/>
    </source>
</evidence>
<dbReference type="InterPro" id="IPR036890">
    <property type="entry name" value="HATPase_C_sf"/>
</dbReference>
<dbReference type="InterPro" id="IPR000014">
    <property type="entry name" value="PAS"/>
</dbReference>
<feature type="transmembrane region" description="Helical" evidence="8">
    <location>
        <begin position="20"/>
        <end position="42"/>
    </location>
</feature>
<dbReference type="InterPro" id="IPR003594">
    <property type="entry name" value="HATPase_dom"/>
</dbReference>
<dbReference type="Proteomes" id="UP000031971">
    <property type="component" value="Unassembled WGS sequence"/>
</dbReference>
<comment type="catalytic activity">
    <reaction evidence="1">
        <text>ATP + protein L-histidine = ADP + protein N-phospho-L-histidine.</text>
        <dbReference type="EC" id="2.7.13.3"/>
    </reaction>
</comment>
<keyword evidence="7" id="KW-0175">Coiled coil</keyword>
<keyword evidence="14" id="KW-1185">Reference proteome</keyword>
<dbReference type="EC" id="2.7.13.3" evidence="3"/>
<dbReference type="PROSITE" id="PS50113">
    <property type="entry name" value="PAC"/>
    <property type="match status" value="4"/>
</dbReference>
<evidence type="ECO:0000256" key="2">
    <source>
        <dbReference type="ARBA" id="ARBA00004370"/>
    </source>
</evidence>
<comment type="subcellular location">
    <subcellularLocation>
        <location evidence="2">Membrane</location>
    </subcellularLocation>
</comment>
<proteinExistence type="predicted"/>
<dbReference type="SMART" id="SM00388">
    <property type="entry name" value="HisKA"/>
    <property type="match status" value="1"/>
</dbReference>
<accession>A0A0C2UDR5</accession>
<dbReference type="InterPro" id="IPR003661">
    <property type="entry name" value="HisK_dim/P_dom"/>
</dbReference>
<dbReference type="AlphaFoldDB" id="A0A0C2UDR5"/>
<dbReference type="STRING" id="272627.CCC_03784"/>
<keyword evidence="8" id="KW-0472">Membrane</keyword>
<dbReference type="SUPFAM" id="SSF47384">
    <property type="entry name" value="Homodimeric domain of signal transducing histidine kinase"/>
    <property type="match status" value="1"/>
</dbReference>
<dbReference type="InterPro" id="IPR013767">
    <property type="entry name" value="PAS_fold"/>
</dbReference>
<feature type="domain" description="PAC" evidence="11">
    <location>
        <begin position="809"/>
        <end position="861"/>
    </location>
</feature>
<dbReference type="PROSITE" id="PS50109">
    <property type="entry name" value="HIS_KIN"/>
    <property type="match status" value="1"/>
</dbReference>
<feature type="domain" description="PAC" evidence="11">
    <location>
        <begin position="680"/>
        <end position="732"/>
    </location>
</feature>
<evidence type="ECO:0000256" key="4">
    <source>
        <dbReference type="ARBA" id="ARBA00022553"/>
    </source>
</evidence>
<keyword evidence="8" id="KW-1133">Transmembrane helix</keyword>
<evidence type="ECO:0000259" key="9">
    <source>
        <dbReference type="PROSITE" id="PS50109"/>
    </source>
</evidence>
<dbReference type="InterPro" id="IPR052162">
    <property type="entry name" value="Sensor_kinase/Photoreceptor"/>
</dbReference>
<dbReference type="GO" id="GO:0006355">
    <property type="term" value="P:regulation of DNA-templated transcription"/>
    <property type="evidence" value="ECO:0007669"/>
    <property type="project" value="InterPro"/>
</dbReference>
<dbReference type="GO" id="GO:0016020">
    <property type="term" value="C:membrane"/>
    <property type="evidence" value="ECO:0007669"/>
    <property type="project" value="UniProtKB-SubCell"/>
</dbReference>
<evidence type="ECO:0000313" key="14">
    <source>
        <dbReference type="Proteomes" id="UP000031971"/>
    </source>
</evidence>
<evidence type="ECO:0000256" key="3">
    <source>
        <dbReference type="ARBA" id="ARBA00012438"/>
    </source>
</evidence>
<gene>
    <name evidence="13" type="ORF">CCC_03784</name>
</gene>
<dbReference type="Pfam" id="PF08448">
    <property type="entry name" value="PAS_4"/>
    <property type="match status" value="1"/>
</dbReference>
<dbReference type="SMART" id="SM00091">
    <property type="entry name" value="PAS"/>
    <property type="match status" value="5"/>
</dbReference>
<evidence type="ECO:0000256" key="6">
    <source>
        <dbReference type="ARBA" id="ARBA00022777"/>
    </source>
</evidence>
<evidence type="ECO:0000259" key="10">
    <source>
        <dbReference type="PROSITE" id="PS50112"/>
    </source>
</evidence>
<dbReference type="InterPro" id="IPR036097">
    <property type="entry name" value="HisK_dim/P_sf"/>
</dbReference>
<feature type="domain" description="PAC" evidence="11">
    <location>
        <begin position="929"/>
        <end position="983"/>
    </location>
</feature>
<sequence length="1225" mass="136239">MFLAKLRLWFSSSLSLRISLVAALLSGLVILVVGGTAWTLLLRQVETQTRLNMERDASDEAQRIGGIITFITSSIASLSENSLIANALVDSAGKETYLIPFLRGMRQIQGIPVDIVFTDYAGRTIATNGGNDLSGQEREWLTAALVAGKSTATVIANAQGAYVLASEMLAYDRTDAPEGSLTYRLPLAKLPLHGSATLNYEIENIADASGDTIRVTLPVAKLLADIKLHIDWREPPNAAGHGSSQVFLLLALAAMGAFLLVLRLSRIAGVRLTTSLQSLNTITSEVISSGLSDHRVVVSGTDEIAHLSMSFNVMMDRIQEAQEGLEAKVFERTAELKQALVRMEESESRYHALFTASKVAMLLVDPADGTIVDANPTAADFYGWDMDRLRTMNIRQINTLSPDLIAHEMENAKREQRSHFNFQHLLASGEIRDVEVHTGPLEVGGRTLLYSLIHDVTERRRITEERNRLFLAIEQSPASVIIADRNGLIEYVNPAFTRTTGYSAEEAIGQNPRFLKSGATTDEEYKAMWDQITAGHPWSGLFHNVRKNGEMYWERAHISPLVNAEGWISHYLAVKEDITTSMEAEESIRRLNRQLQDILAACSEVAIIATDPDGVITLFNRGAENMLGYEAQSLVHKETPARFHLAAEVEARGRELADELGIPISGFRVFVEKAGREGHDRREWTYVRSDGRHLTVSLITTPVYAEDNRIVGYLGVAQDISTQKQAAAKLEQSEERFRSLVEGTTDWVWESDENHGFSWFSDSFDAIIGIASDSLLGKRRWDIVSDTHEVESPKWEAHIADLTAHRPFRDFHYWIKTGDETAKWISISGSPQFDYDGHFKGYRGSGSDVTAKANAAMQLRMMSKVVEQSPVSVVITDTEGTIEFVNEQFCTVTGYRPEEVIGQNNRLLSSGQTPLETYVRLWSAIASGQIWTGELLNRKKDGTQHWELISISPIYDDDGNIARYVAVKEDITYRRKAEQRIAEANRMLETQSQQLKATNAELEQFAYVASHDLRAPLRMVTSYLTLVERKLGAELTGDIKEFIDYAVGGAKRMDRLINDLLQFSRTGKGKGSVTVHLREAVGEALANLEVNIRDSKAEVSTTEGLPSVMGDPGELVRLFQNLIGNAIKYIPSERTPQIEIGWREEAGDYLLWVKDNGIGIAPEDRERAFMVFQRLVAQDEYDGTGIGLAICKRIVEHHGGKIWIESEVGLGSTFFMTFPPHQGEG</sequence>
<dbReference type="InterPro" id="IPR035965">
    <property type="entry name" value="PAS-like_dom_sf"/>
</dbReference>
<keyword evidence="4" id="KW-0597">Phosphoprotein</keyword>
<dbReference type="InterPro" id="IPR013656">
    <property type="entry name" value="PAS_4"/>
</dbReference>
<dbReference type="SUPFAM" id="SSF55785">
    <property type="entry name" value="PYP-like sensor domain (PAS domain)"/>
    <property type="match status" value="5"/>
</dbReference>
<evidence type="ECO:0000259" key="11">
    <source>
        <dbReference type="PROSITE" id="PS50113"/>
    </source>
</evidence>
<dbReference type="SMART" id="SM00387">
    <property type="entry name" value="HATPase_c"/>
    <property type="match status" value="1"/>
</dbReference>
<dbReference type="Pfam" id="PF00989">
    <property type="entry name" value="PAS"/>
    <property type="match status" value="1"/>
</dbReference>
<dbReference type="FunFam" id="3.30.565.10:FF:000006">
    <property type="entry name" value="Sensor histidine kinase WalK"/>
    <property type="match status" value="1"/>
</dbReference>